<evidence type="ECO:0000313" key="2">
    <source>
        <dbReference type="Proteomes" id="UP001529510"/>
    </source>
</evidence>
<dbReference type="EMBL" id="JAMKFB020000009">
    <property type="protein sequence ID" value="KAL0184426.1"/>
    <property type="molecule type" value="Genomic_DNA"/>
</dbReference>
<accession>A0ABD0QHB0</accession>
<dbReference type="AlphaFoldDB" id="A0ABD0QHB0"/>
<evidence type="ECO:0000313" key="1">
    <source>
        <dbReference type="EMBL" id="KAL0184426.1"/>
    </source>
</evidence>
<dbReference type="Proteomes" id="UP001529510">
    <property type="component" value="Unassembled WGS sequence"/>
</dbReference>
<protein>
    <submittedName>
        <fullName evidence="1">Uncharacterized protein</fullName>
    </submittedName>
</protein>
<comment type="caution">
    <text evidence="1">The sequence shown here is derived from an EMBL/GenBank/DDBJ whole genome shotgun (WGS) entry which is preliminary data.</text>
</comment>
<sequence>MRVGCVISFSPSRCNKYRLFHGHKLANKADYTVVLEEFVGKLQDTTLAICGSCKTLLLGYGRVSKDPEQIKMLIQDMWKKTREKRSHTR</sequence>
<gene>
    <name evidence="1" type="ORF">M9458_020122</name>
</gene>
<proteinExistence type="predicted"/>
<reference evidence="1 2" key="1">
    <citation type="submission" date="2024-05" db="EMBL/GenBank/DDBJ databases">
        <title>Genome sequencing and assembly of Indian major carp, Cirrhinus mrigala (Hamilton, 1822).</title>
        <authorList>
            <person name="Mohindra V."/>
            <person name="Chowdhury L.M."/>
            <person name="Lal K."/>
            <person name="Jena J.K."/>
        </authorList>
    </citation>
    <scope>NUCLEOTIDE SEQUENCE [LARGE SCALE GENOMIC DNA]</scope>
    <source>
        <strain evidence="1">CM1030</strain>
        <tissue evidence="1">Blood</tissue>
    </source>
</reference>
<feature type="non-terminal residue" evidence="1">
    <location>
        <position position="89"/>
    </location>
</feature>
<organism evidence="1 2">
    <name type="scientific">Cirrhinus mrigala</name>
    <name type="common">Mrigala</name>
    <dbReference type="NCBI Taxonomy" id="683832"/>
    <lineage>
        <taxon>Eukaryota</taxon>
        <taxon>Metazoa</taxon>
        <taxon>Chordata</taxon>
        <taxon>Craniata</taxon>
        <taxon>Vertebrata</taxon>
        <taxon>Euteleostomi</taxon>
        <taxon>Actinopterygii</taxon>
        <taxon>Neopterygii</taxon>
        <taxon>Teleostei</taxon>
        <taxon>Ostariophysi</taxon>
        <taxon>Cypriniformes</taxon>
        <taxon>Cyprinidae</taxon>
        <taxon>Labeoninae</taxon>
        <taxon>Labeonini</taxon>
        <taxon>Cirrhinus</taxon>
    </lineage>
</organism>
<keyword evidence="2" id="KW-1185">Reference proteome</keyword>
<name>A0ABD0QHB0_CIRMR</name>